<gene>
    <name evidence="8" type="ORF">TKK_002461</name>
</gene>
<feature type="compositionally biased region" description="Low complexity" evidence="6">
    <location>
        <begin position="560"/>
        <end position="572"/>
    </location>
</feature>
<evidence type="ECO:0000256" key="1">
    <source>
        <dbReference type="ARBA" id="ARBA00004123"/>
    </source>
</evidence>
<dbReference type="Gene3D" id="1.25.40.20">
    <property type="entry name" value="Ankyrin repeat-containing domain"/>
    <property type="match status" value="2"/>
</dbReference>
<evidence type="ECO:0000256" key="2">
    <source>
        <dbReference type="ARBA" id="ARBA00023015"/>
    </source>
</evidence>
<dbReference type="InterPro" id="IPR012346">
    <property type="entry name" value="p53/RUNT-type_TF_DNA-bd_sf"/>
</dbReference>
<feature type="region of interest" description="Disordered" evidence="6">
    <location>
        <begin position="1"/>
        <end position="47"/>
    </location>
</feature>
<dbReference type="PANTHER" id="PTHR11950">
    <property type="entry name" value="RUNT RELATED"/>
    <property type="match status" value="1"/>
</dbReference>
<evidence type="ECO:0000313" key="8">
    <source>
        <dbReference type="EMBL" id="KAL3405456.1"/>
    </source>
</evidence>
<protein>
    <recommendedName>
        <fullName evidence="7">Runt domain-containing protein</fullName>
    </recommendedName>
</protein>
<dbReference type="Pfam" id="PF00853">
    <property type="entry name" value="Runt"/>
    <property type="match status" value="1"/>
</dbReference>
<dbReference type="SUPFAM" id="SSF48403">
    <property type="entry name" value="Ankyrin repeat"/>
    <property type="match status" value="1"/>
</dbReference>
<dbReference type="Pfam" id="PF12796">
    <property type="entry name" value="Ank_2"/>
    <property type="match status" value="1"/>
</dbReference>
<feature type="repeat" description="ANK" evidence="5">
    <location>
        <begin position="368"/>
        <end position="396"/>
    </location>
</feature>
<feature type="region of interest" description="Disordered" evidence="6">
    <location>
        <begin position="492"/>
        <end position="591"/>
    </location>
</feature>
<evidence type="ECO:0000259" key="7">
    <source>
        <dbReference type="PROSITE" id="PS51062"/>
    </source>
</evidence>
<keyword evidence="3" id="KW-0804">Transcription</keyword>
<evidence type="ECO:0000256" key="3">
    <source>
        <dbReference type="ARBA" id="ARBA00023163"/>
    </source>
</evidence>
<proteinExistence type="predicted"/>
<feature type="compositionally biased region" description="Low complexity" evidence="6">
    <location>
        <begin position="516"/>
        <end position="528"/>
    </location>
</feature>
<sequence>MSTSNDQSAEIFHAENDPDNEIEEGEENDESDATSEVGPYEEIPENHSEEVYDFKRKELKRLRNSGLNVNWEIEDERYKFFDQLYHVVEDWKIQLPDLRSIFQQDTMDFLLVQAVIVNTHSGQEFIRFVVLTGYKDRFDVPNDGGNPVLLRRTTAIHHAARIKPYYKWKSMAKHLFYIYDRFDVNYVDESGLTHFHAACRFDFGDIVQKFLEVGHDPNLIWPKTSDSPLHLSVSHQCTELTEILLRKGANPNLANKDGLTPLHMNGKRGLGDAIVKLMFEICKDMKQPLQVNAQDNFGNTTLHLALKNRYIDTAKSLLRIGADPNLANNDGSTPLHIICQGDIDCGKALFEVTDEIDRLVQVDARDNLGRTPLQLAVLNLLPHSVEILLDRGADLSSFVLLPQNSNVIENIRLNKLVSAFASLAIYESLEKRGYEVDDYALITMKAFRSVGGKVRSSAPCDSVTTYCAAGSAADGMHLPVGSVSCTGESFGASLNHVHPQHPHQQQQQHFMHHQHQPQQHQPQQHQPPDNLVDNGDLEALQAPGLQQQPNGSGSIGSGGYNNSDQVAPPIAGGEEEAAEPGSTGGAEMSSEAAAVGELWWTERLVGEAQAEHPEGELVRTGSPYFLCSQLPTHWRSNKTLPQAFKVVALGEIGDGTVVTIRAGNDENCCAELRNATALMKNQVAKFNDLRFVGRSGRGK</sequence>
<dbReference type="GO" id="GO:0006357">
    <property type="term" value="P:regulation of transcription by RNA polymerase II"/>
    <property type="evidence" value="ECO:0007669"/>
    <property type="project" value="UniProtKB-ARBA"/>
</dbReference>
<dbReference type="PANTHER" id="PTHR11950:SF49">
    <property type="entry name" value="PROTEIN LOZENGE"/>
    <property type="match status" value="1"/>
</dbReference>
<name>A0ABD2XIT4_9HYME</name>
<feature type="repeat" description="ANK" evidence="5">
    <location>
        <begin position="297"/>
        <end position="329"/>
    </location>
</feature>
<evidence type="ECO:0000256" key="5">
    <source>
        <dbReference type="PROSITE-ProRule" id="PRU00023"/>
    </source>
</evidence>
<organism evidence="8 9">
    <name type="scientific">Trichogramma kaykai</name>
    <dbReference type="NCBI Taxonomy" id="54128"/>
    <lineage>
        <taxon>Eukaryota</taxon>
        <taxon>Metazoa</taxon>
        <taxon>Ecdysozoa</taxon>
        <taxon>Arthropoda</taxon>
        <taxon>Hexapoda</taxon>
        <taxon>Insecta</taxon>
        <taxon>Pterygota</taxon>
        <taxon>Neoptera</taxon>
        <taxon>Endopterygota</taxon>
        <taxon>Hymenoptera</taxon>
        <taxon>Apocrita</taxon>
        <taxon>Proctotrupomorpha</taxon>
        <taxon>Chalcidoidea</taxon>
        <taxon>Trichogrammatidae</taxon>
        <taxon>Trichogramma</taxon>
    </lineage>
</organism>
<dbReference type="InterPro" id="IPR008967">
    <property type="entry name" value="p53-like_TF_DNA-bd_sf"/>
</dbReference>
<evidence type="ECO:0000313" key="9">
    <source>
        <dbReference type="Proteomes" id="UP001627154"/>
    </source>
</evidence>
<comment type="caution">
    <text evidence="8">The sequence shown here is derived from an EMBL/GenBank/DDBJ whole genome shotgun (WGS) entry which is preliminary data.</text>
</comment>
<dbReference type="AlphaFoldDB" id="A0ABD2XIT4"/>
<dbReference type="InterPro" id="IPR036770">
    <property type="entry name" value="Ankyrin_rpt-contain_sf"/>
</dbReference>
<dbReference type="PRINTS" id="PR00967">
    <property type="entry name" value="ONCOGENEAML1"/>
</dbReference>
<dbReference type="SUPFAM" id="SSF49417">
    <property type="entry name" value="p53-like transcription factors"/>
    <property type="match status" value="1"/>
</dbReference>
<accession>A0ABD2XIT4</accession>
<dbReference type="PROSITE" id="PS50088">
    <property type="entry name" value="ANK_REPEAT"/>
    <property type="match status" value="3"/>
</dbReference>
<dbReference type="SMART" id="SM00248">
    <property type="entry name" value="ANK"/>
    <property type="match status" value="6"/>
</dbReference>
<comment type="subcellular location">
    <subcellularLocation>
        <location evidence="1">Nucleus</location>
    </subcellularLocation>
</comment>
<keyword evidence="9" id="KW-1185">Reference proteome</keyword>
<dbReference type="PROSITE" id="PS50297">
    <property type="entry name" value="ANK_REP_REGION"/>
    <property type="match status" value="3"/>
</dbReference>
<evidence type="ECO:0000256" key="4">
    <source>
        <dbReference type="ARBA" id="ARBA00023242"/>
    </source>
</evidence>
<dbReference type="InterPro" id="IPR000040">
    <property type="entry name" value="AML1_Runt"/>
</dbReference>
<dbReference type="InterPro" id="IPR002110">
    <property type="entry name" value="Ankyrin_rpt"/>
</dbReference>
<dbReference type="EMBL" id="JBJJXI010000021">
    <property type="protein sequence ID" value="KAL3405456.1"/>
    <property type="molecule type" value="Genomic_DNA"/>
</dbReference>
<feature type="compositionally biased region" description="Acidic residues" evidence="6">
    <location>
        <begin position="17"/>
        <end position="33"/>
    </location>
</feature>
<dbReference type="PROSITE" id="PS51062">
    <property type="entry name" value="RUNT"/>
    <property type="match status" value="1"/>
</dbReference>
<keyword evidence="4" id="KW-0539">Nucleus</keyword>
<evidence type="ECO:0000256" key="6">
    <source>
        <dbReference type="SAM" id="MobiDB-lite"/>
    </source>
</evidence>
<dbReference type="InterPro" id="IPR013524">
    <property type="entry name" value="Runt_dom"/>
</dbReference>
<reference evidence="8 9" key="1">
    <citation type="journal article" date="2024" name="bioRxiv">
        <title>A reference genome for Trichogramma kaykai: A tiny desert-dwelling parasitoid wasp with competing sex-ratio distorters.</title>
        <authorList>
            <person name="Culotta J."/>
            <person name="Lindsey A.R."/>
        </authorList>
    </citation>
    <scope>NUCLEOTIDE SEQUENCE [LARGE SCALE GENOMIC DNA]</scope>
    <source>
        <strain evidence="8 9">KSX58</strain>
    </source>
</reference>
<keyword evidence="2" id="KW-0805">Transcription regulation</keyword>
<dbReference type="Gene3D" id="2.60.40.720">
    <property type="match status" value="1"/>
</dbReference>
<dbReference type="GO" id="GO:0005634">
    <property type="term" value="C:nucleus"/>
    <property type="evidence" value="ECO:0007669"/>
    <property type="project" value="UniProtKB-SubCell"/>
</dbReference>
<dbReference type="Proteomes" id="UP001627154">
    <property type="component" value="Unassembled WGS sequence"/>
</dbReference>
<feature type="domain" description="Runt" evidence="7">
    <location>
        <begin position="605"/>
        <end position="699"/>
    </location>
</feature>
<feature type="repeat" description="ANK" evidence="5">
    <location>
        <begin position="224"/>
        <end position="256"/>
    </location>
</feature>
<keyword evidence="5" id="KW-0040">ANK repeat</keyword>